<dbReference type="Proteomes" id="UP001162480">
    <property type="component" value="Chromosome 10"/>
</dbReference>
<proteinExistence type="predicted"/>
<dbReference type="EMBL" id="OX597823">
    <property type="protein sequence ID" value="CAI9728964.1"/>
    <property type="molecule type" value="Genomic_DNA"/>
</dbReference>
<reference evidence="1" key="1">
    <citation type="submission" date="2023-08" db="EMBL/GenBank/DDBJ databases">
        <authorList>
            <person name="Alioto T."/>
            <person name="Alioto T."/>
            <person name="Gomez Garrido J."/>
        </authorList>
    </citation>
    <scope>NUCLEOTIDE SEQUENCE</scope>
</reference>
<name>A0AA36B7E1_OCTVU</name>
<evidence type="ECO:0008006" key="3">
    <source>
        <dbReference type="Google" id="ProtNLM"/>
    </source>
</evidence>
<dbReference type="AlphaFoldDB" id="A0AA36B7E1"/>
<sequence length="170" mass="19713">MERAARKVVDEKKLWDVAKDFEVNFMMLQRYCKKLRTDGKITSVGYASPRAVFTKEQEDLLVTYILKAAKIYHGLTPFDILSLAYDYAKANEIKCPDSWSANECAGVDWFSKFMKRNSNLSRSHKSEYGNELQSNKFFDNLTEVLDCYKFEGHDIYNCEETGVTTVQRPD</sequence>
<organism evidence="1 2">
    <name type="scientific">Octopus vulgaris</name>
    <name type="common">Common octopus</name>
    <dbReference type="NCBI Taxonomy" id="6645"/>
    <lineage>
        <taxon>Eukaryota</taxon>
        <taxon>Metazoa</taxon>
        <taxon>Spiralia</taxon>
        <taxon>Lophotrochozoa</taxon>
        <taxon>Mollusca</taxon>
        <taxon>Cephalopoda</taxon>
        <taxon>Coleoidea</taxon>
        <taxon>Octopodiformes</taxon>
        <taxon>Octopoda</taxon>
        <taxon>Incirrata</taxon>
        <taxon>Octopodidae</taxon>
        <taxon>Octopus</taxon>
    </lineage>
</organism>
<gene>
    <name evidence="1" type="ORF">OCTVUL_1B007282</name>
</gene>
<protein>
    <recommendedName>
        <fullName evidence="3">HTH CENPB-type domain-containing protein</fullName>
    </recommendedName>
</protein>
<accession>A0AA36B7E1</accession>
<evidence type="ECO:0000313" key="1">
    <source>
        <dbReference type="EMBL" id="CAI9728964.1"/>
    </source>
</evidence>
<evidence type="ECO:0000313" key="2">
    <source>
        <dbReference type="Proteomes" id="UP001162480"/>
    </source>
</evidence>
<keyword evidence="2" id="KW-1185">Reference proteome</keyword>